<comment type="caution">
    <text evidence="2">The sequence shown here is derived from an EMBL/GenBank/DDBJ whole genome shotgun (WGS) entry which is preliminary data.</text>
</comment>
<dbReference type="OrthoDB" id="3076964at2759"/>
<dbReference type="AlphaFoldDB" id="A0A9W8MDE7"/>
<feature type="chain" id="PRO_5040881722" evidence="1">
    <location>
        <begin position="20"/>
        <end position="211"/>
    </location>
</feature>
<feature type="non-terminal residue" evidence="2">
    <location>
        <position position="1"/>
    </location>
</feature>
<evidence type="ECO:0000313" key="3">
    <source>
        <dbReference type="Proteomes" id="UP001140091"/>
    </source>
</evidence>
<dbReference type="Proteomes" id="UP001140091">
    <property type="component" value="Unassembled WGS sequence"/>
</dbReference>
<evidence type="ECO:0000256" key="1">
    <source>
        <dbReference type="SAM" id="SignalP"/>
    </source>
</evidence>
<accession>A0A9W8MDE7</accession>
<dbReference type="EMBL" id="JANBPK010001215">
    <property type="protein sequence ID" value="KAJ2924564.1"/>
    <property type="molecule type" value="Genomic_DNA"/>
</dbReference>
<protein>
    <submittedName>
        <fullName evidence="2">Uncharacterized protein</fullName>
    </submittedName>
</protein>
<keyword evidence="1" id="KW-0732">Signal</keyword>
<keyword evidence="3" id="KW-1185">Reference proteome</keyword>
<gene>
    <name evidence="2" type="ORF">H1R20_g12544</name>
</gene>
<reference evidence="2" key="1">
    <citation type="submission" date="2022-06" db="EMBL/GenBank/DDBJ databases">
        <title>Genome Sequence of Candolleomyces eurysporus.</title>
        <authorList>
            <person name="Buettner E."/>
        </authorList>
    </citation>
    <scope>NUCLEOTIDE SEQUENCE</scope>
    <source>
        <strain evidence="2">VTCC 930004</strain>
    </source>
</reference>
<proteinExistence type="predicted"/>
<sequence>MFWGVSLLLTFSFAGLVVGQSPLCGTNPDGATFYKNVVDKALPEALAGYNTAADAFASSKATPEDIDVSAVSVDQAYYRQYLNTVVSALSLVDVEVSRNCITAPKALATVFNSTSKLRELRLQPLSKVMNAFSRFELRILAQGSPGHWANYQPLDYLAYSSWYAAKIFVRRLAKGKPSALEDEFVEWYNAVEVIRAQYYREGYGKQPRPES</sequence>
<name>A0A9W8MDE7_9AGAR</name>
<organism evidence="2 3">
    <name type="scientific">Candolleomyces eurysporus</name>
    <dbReference type="NCBI Taxonomy" id="2828524"/>
    <lineage>
        <taxon>Eukaryota</taxon>
        <taxon>Fungi</taxon>
        <taxon>Dikarya</taxon>
        <taxon>Basidiomycota</taxon>
        <taxon>Agaricomycotina</taxon>
        <taxon>Agaricomycetes</taxon>
        <taxon>Agaricomycetidae</taxon>
        <taxon>Agaricales</taxon>
        <taxon>Agaricineae</taxon>
        <taxon>Psathyrellaceae</taxon>
        <taxon>Candolleomyces</taxon>
    </lineage>
</organism>
<evidence type="ECO:0000313" key="2">
    <source>
        <dbReference type="EMBL" id="KAJ2924564.1"/>
    </source>
</evidence>
<feature type="signal peptide" evidence="1">
    <location>
        <begin position="1"/>
        <end position="19"/>
    </location>
</feature>